<organism evidence="2 3">
    <name type="scientific">Natronincola ferrireducens</name>
    <dbReference type="NCBI Taxonomy" id="393762"/>
    <lineage>
        <taxon>Bacteria</taxon>
        <taxon>Bacillati</taxon>
        <taxon>Bacillota</taxon>
        <taxon>Clostridia</taxon>
        <taxon>Peptostreptococcales</taxon>
        <taxon>Natronincolaceae</taxon>
        <taxon>Natronincola</taxon>
    </lineage>
</organism>
<dbReference type="PANTHER" id="PTHR43135">
    <property type="entry name" value="ALPHA-D-RIBOSE 1-METHYLPHOSPHONATE 5-TRIPHOSPHATE DIPHOSPHATASE"/>
    <property type="match status" value="1"/>
</dbReference>
<dbReference type="EMBL" id="FNFP01000003">
    <property type="protein sequence ID" value="SDK71117.1"/>
    <property type="molecule type" value="Genomic_DNA"/>
</dbReference>
<protein>
    <submittedName>
        <fullName evidence="2">Imidazolonepropionase</fullName>
    </submittedName>
</protein>
<evidence type="ECO:0000313" key="2">
    <source>
        <dbReference type="EMBL" id="SDK71117.1"/>
    </source>
</evidence>
<dbReference type="PANTHER" id="PTHR43135:SF3">
    <property type="entry name" value="ALPHA-D-RIBOSE 1-METHYLPHOSPHONATE 5-TRIPHOSPHATE DIPHOSPHATASE"/>
    <property type="match status" value="1"/>
</dbReference>
<dbReference type="InterPro" id="IPR011059">
    <property type="entry name" value="Metal-dep_hydrolase_composite"/>
</dbReference>
<dbReference type="SUPFAM" id="SSF51556">
    <property type="entry name" value="Metallo-dependent hydrolases"/>
    <property type="match status" value="1"/>
</dbReference>
<dbReference type="Gene3D" id="3.20.20.140">
    <property type="entry name" value="Metal-dependent hydrolases"/>
    <property type="match status" value="1"/>
</dbReference>
<dbReference type="Gene3D" id="2.30.40.10">
    <property type="entry name" value="Urease, subunit C, domain 1"/>
    <property type="match status" value="1"/>
</dbReference>
<evidence type="ECO:0000259" key="1">
    <source>
        <dbReference type="Pfam" id="PF01979"/>
    </source>
</evidence>
<keyword evidence="3" id="KW-1185">Reference proteome</keyword>
<dbReference type="OrthoDB" id="9802793at2"/>
<dbReference type="Pfam" id="PF01979">
    <property type="entry name" value="Amidohydro_1"/>
    <property type="match status" value="1"/>
</dbReference>
<evidence type="ECO:0000313" key="3">
    <source>
        <dbReference type="Proteomes" id="UP000198718"/>
    </source>
</evidence>
<accession>A0A1G9E4Y7</accession>
<reference evidence="2 3" key="1">
    <citation type="submission" date="2016-10" db="EMBL/GenBank/DDBJ databases">
        <authorList>
            <person name="de Groot N.N."/>
        </authorList>
    </citation>
    <scope>NUCLEOTIDE SEQUENCE [LARGE SCALE GENOMIC DNA]</scope>
    <source>
        <strain evidence="2 3">DSM 18346</strain>
    </source>
</reference>
<dbReference type="AlphaFoldDB" id="A0A1G9E4Y7"/>
<proteinExistence type="predicted"/>
<gene>
    <name evidence="2" type="ORF">SAMN05660472_01837</name>
</gene>
<dbReference type="InterPro" id="IPR032466">
    <property type="entry name" value="Metal_Hydrolase"/>
</dbReference>
<dbReference type="SUPFAM" id="SSF51338">
    <property type="entry name" value="Composite domain of metallo-dependent hydrolases"/>
    <property type="match status" value="1"/>
</dbReference>
<dbReference type="InterPro" id="IPR006680">
    <property type="entry name" value="Amidohydro-rel"/>
</dbReference>
<dbReference type="STRING" id="393762.SAMN05660472_01837"/>
<dbReference type="InterPro" id="IPR051781">
    <property type="entry name" value="Metallo-dep_Hydrolase"/>
</dbReference>
<dbReference type="RefSeq" id="WP_090553401.1">
    <property type="nucleotide sequence ID" value="NZ_FNFP01000003.1"/>
</dbReference>
<sequence>MYTLIKGGNIFDVEKGYYIEGDILINGSKIEKVGHTINDVKINQVIDGYGKNIFPGFIDAHSHIGMWTYTHNGNDANECVDPVTPEMRAIDGINSKDPCFQEAVESGITTVMATPGSGNVIGGMAAILKTHGTTMSEAIIKEYAALKIALGENPKTVYHNIGKTPSTRMATAALLEENFIKAKMYFNERHNKNIEEDYRWEVFSPVFKREIPLKIHAHRADDILTAIRIAEKYNLRYTLDHCTEGYLIVDELKKKNKPILLGPLFMFKSKTELKNASSKTAQILSNAGCNVSLISDHPFTNGKYLLAMAGFLVKEGLDYAEAIRMVTINPARALEVDDQIGSIKEGKDADIVLCDGDPLEVQTRICMTIINGKIAHSIDSQYIGER</sequence>
<dbReference type="CDD" id="cd01309">
    <property type="entry name" value="Met_dep_hydrolase_C"/>
    <property type="match status" value="1"/>
</dbReference>
<feature type="domain" description="Amidohydrolase-related" evidence="1">
    <location>
        <begin position="53"/>
        <end position="374"/>
    </location>
</feature>
<dbReference type="GO" id="GO:0016810">
    <property type="term" value="F:hydrolase activity, acting on carbon-nitrogen (but not peptide) bonds"/>
    <property type="evidence" value="ECO:0007669"/>
    <property type="project" value="InterPro"/>
</dbReference>
<dbReference type="Proteomes" id="UP000198718">
    <property type="component" value="Unassembled WGS sequence"/>
</dbReference>
<name>A0A1G9E4Y7_9FIRM</name>